<dbReference type="Pfam" id="PF00931">
    <property type="entry name" value="NB-ARC"/>
    <property type="match status" value="1"/>
</dbReference>
<dbReference type="SUPFAM" id="SSF52540">
    <property type="entry name" value="P-loop containing nucleoside triphosphate hydrolases"/>
    <property type="match status" value="1"/>
</dbReference>
<reference evidence="3 4" key="1">
    <citation type="journal article" date="2018" name="Science">
        <title>The opium poppy genome and morphinan production.</title>
        <authorList>
            <person name="Guo L."/>
            <person name="Winzer T."/>
            <person name="Yang X."/>
            <person name="Li Y."/>
            <person name="Ning Z."/>
            <person name="He Z."/>
            <person name="Teodor R."/>
            <person name="Lu Y."/>
            <person name="Bowser T.A."/>
            <person name="Graham I.A."/>
            <person name="Ye K."/>
        </authorList>
    </citation>
    <scope>NUCLEOTIDE SEQUENCE [LARGE SCALE GENOMIC DNA]</scope>
    <source>
        <strain evidence="4">cv. HN1</strain>
        <tissue evidence="3">Leaves</tissue>
    </source>
</reference>
<keyword evidence="4" id="KW-1185">Reference proteome</keyword>
<name>A0A4Y7LC07_PAPSO</name>
<proteinExistence type="predicted"/>
<sequence length="278" mass="30910">MYQQTNWFEGSSSCATNGRWTTSLPNRFGTVGLADDVEKIKDWIISENNELQRVGIVGMGGLGKTTLAQKIFNDKCQKLRDRFKKRIWVSVSQLVDVVQIMRTILDGLNVKSHSADSIPATLLKKIKVALTEKRYLIIMDDVWSLEDGWWSQILDGLTQDGRSSSCIIITTRNEEVARSMGVGELRIHRPKLLGDEDSWSLLCKVVFSSTNGICRNPELEEVGKNIAKKCGGLPLAIKAIAGLLSIRSRPLSDWQKINADFRAKLAESTAPSDGMQVA</sequence>
<dbReference type="AlphaFoldDB" id="A0A4Y7LC07"/>
<dbReference type="Proteomes" id="UP000316621">
    <property type="component" value="Chromosome 11"/>
</dbReference>
<dbReference type="InterPro" id="IPR002182">
    <property type="entry name" value="NB-ARC"/>
</dbReference>
<evidence type="ECO:0000313" key="4">
    <source>
        <dbReference type="Proteomes" id="UP000316621"/>
    </source>
</evidence>
<dbReference type="InterPro" id="IPR027417">
    <property type="entry name" value="P-loop_NTPase"/>
</dbReference>
<dbReference type="EMBL" id="CM010725">
    <property type="protein sequence ID" value="RZC82212.1"/>
    <property type="molecule type" value="Genomic_DNA"/>
</dbReference>
<dbReference type="FunFam" id="3.40.50.300:FF:001091">
    <property type="entry name" value="Probable disease resistance protein At1g61300"/>
    <property type="match status" value="1"/>
</dbReference>
<dbReference type="OMA" id="ECHVFIS"/>
<dbReference type="Gene3D" id="3.40.50.300">
    <property type="entry name" value="P-loop containing nucleotide triphosphate hydrolases"/>
    <property type="match status" value="1"/>
</dbReference>
<keyword evidence="1" id="KW-0611">Plant defense</keyword>
<dbReference type="STRING" id="3469.A0A4Y7LC07"/>
<dbReference type="PANTHER" id="PTHR36766">
    <property type="entry name" value="PLANT BROAD-SPECTRUM MILDEW RESISTANCE PROTEIN RPW8"/>
    <property type="match status" value="1"/>
</dbReference>
<protein>
    <recommendedName>
        <fullName evidence="2">NB-ARC domain-containing protein</fullName>
    </recommendedName>
</protein>
<dbReference type="PRINTS" id="PR00364">
    <property type="entry name" value="DISEASERSIST"/>
</dbReference>
<dbReference type="PANTHER" id="PTHR36766:SF70">
    <property type="entry name" value="DISEASE RESISTANCE PROTEIN RGA4"/>
    <property type="match status" value="1"/>
</dbReference>
<organism evidence="3 4">
    <name type="scientific">Papaver somniferum</name>
    <name type="common">Opium poppy</name>
    <dbReference type="NCBI Taxonomy" id="3469"/>
    <lineage>
        <taxon>Eukaryota</taxon>
        <taxon>Viridiplantae</taxon>
        <taxon>Streptophyta</taxon>
        <taxon>Embryophyta</taxon>
        <taxon>Tracheophyta</taxon>
        <taxon>Spermatophyta</taxon>
        <taxon>Magnoliopsida</taxon>
        <taxon>Ranunculales</taxon>
        <taxon>Papaveraceae</taxon>
        <taxon>Papaveroideae</taxon>
        <taxon>Papaver</taxon>
    </lineage>
</organism>
<evidence type="ECO:0000256" key="1">
    <source>
        <dbReference type="ARBA" id="ARBA00022821"/>
    </source>
</evidence>
<dbReference type="Gene3D" id="1.10.8.430">
    <property type="entry name" value="Helical domain of apoptotic protease-activating factors"/>
    <property type="match status" value="1"/>
</dbReference>
<evidence type="ECO:0000259" key="2">
    <source>
        <dbReference type="Pfam" id="PF00931"/>
    </source>
</evidence>
<dbReference type="GO" id="GO:0043531">
    <property type="term" value="F:ADP binding"/>
    <property type="evidence" value="ECO:0007669"/>
    <property type="project" value="InterPro"/>
</dbReference>
<evidence type="ECO:0000313" key="3">
    <source>
        <dbReference type="EMBL" id="RZC82212.1"/>
    </source>
</evidence>
<dbReference type="InterPro" id="IPR042197">
    <property type="entry name" value="Apaf_helical"/>
</dbReference>
<dbReference type="Gramene" id="RZC82212">
    <property type="protein sequence ID" value="RZC82212"/>
    <property type="gene ID" value="C5167_044995"/>
</dbReference>
<gene>
    <name evidence="3" type="ORF">C5167_044995</name>
</gene>
<accession>A0A4Y7LC07</accession>
<dbReference type="GO" id="GO:0006952">
    <property type="term" value="P:defense response"/>
    <property type="evidence" value="ECO:0007669"/>
    <property type="project" value="UniProtKB-KW"/>
</dbReference>
<feature type="domain" description="NB-ARC" evidence="2">
    <location>
        <begin position="35"/>
        <end position="210"/>
    </location>
</feature>